<sequence>MPQSTEATVKAATAQTNSLTCPNRRDSQPVRGMKMAFAIPKEVMVHSPISVLTPRLPEMVGTETFAIVISVTAIKEARPIVIAANARSGPDSGWIGWGAGLLIPPLPGFSS</sequence>
<dbReference type="EMBL" id="BJNN01000088">
    <property type="protein sequence ID" value="GEC63802.1"/>
    <property type="molecule type" value="Genomic_DNA"/>
</dbReference>
<reference evidence="2 3" key="1">
    <citation type="submission" date="2019-06" db="EMBL/GenBank/DDBJ databases">
        <title>Whole genome shotgun sequence of Komagataeibacter hansenii NBRC 14820.</title>
        <authorList>
            <person name="Hosoyama A."/>
            <person name="Uohara A."/>
            <person name="Ohji S."/>
            <person name="Ichikawa N."/>
        </authorList>
    </citation>
    <scope>NUCLEOTIDE SEQUENCE [LARGE SCALE GENOMIC DNA]</scope>
    <source>
        <strain evidence="2 3">NBRC 14820</strain>
    </source>
</reference>
<protein>
    <submittedName>
        <fullName evidence="2">Uncharacterized protein</fullName>
    </submittedName>
</protein>
<organism evidence="2 3">
    <name type="scientific">Novacetimonas hansenii</name>
    <name type="common">Komagataeibacter hansenii</name>
    <dbReference type="NCBI Taxonomy" id="436"/>
    <lineage>
        <taxon>Bacteria</taxon>
        <taxon>Pseudomonadati</taxon>
        <taxon>Pseudomonadota</taxon>
        <taxon>Alphaproteobacteria</taxon>
        <taxon>Acetobacterales</taxon>
        <taxon>Acetobacteraceae</taxon>
        <taxon>Novacetimonas</taxon>
    </lineage>
</organism>
<comment type="caution">
    <text evidence="2">The sequence shown here is derived from an EMBL/GenBank/DDBJ whole genome shotgun (WGS) entry which is preliminary data.</text>
</comment>
<accession>A0ABQ0SEQ5</accession>
<evidence type="ECO:0000313" key="2">
    <source>
        <dbReference type="EMBL" id="GEC63802.1"/>
    </source>
</evidence>
<evidence type="ECO:0000256" key="1">
    <source>
        <dbReference type="SAM" id="MobiDB-lite"/>
    </source>
</evidence>
<gene>
    <name evidence="2" type="ORF">GHA01_16510</name>
</gene>
<feature type="compositionally biased region" description="Polar residues" evidence="1">
    <location>
        <begin position="1"/>
        <end position="21"/>
    </location>
</feature>
<evidence type="ECO:0000313" key="3">
    <source>
        <dbReference type="Proteomes" id="UP000319478"/>
    </source>
</evidence>
<proteinExistence type="predicted"/>
<dbReference type="Proteomes" id="UP000319478">
    <property type="component" value="Unassembled WGS sequence"/>
</dbReference>
<name>A0ABQ0SEQ5_NOVHA</name>
<keyword evidence="3" id="KW-1185">Reference proteome</keyword>
<feature type="region of interest" description="Disordered" evidence="1">
    <location>
        <begin position="1"/>
        <end position="27"/>
    </location>
</feature>